<keyword evidence="3" id="KW-1185">Reference proteome</keyword>
<proteinExistence type="predicted"/>
<dbReference type="Pfam" id="PF05699">
    <property type="entry name" value="Dimer_Tnp_hAT"/>
    <property type="match status" value="1"/>
</dbReference>
<accession>A0AAU9UI00</accession>
<comment type="caution">
    <text evidence="2">The sequence shown here is derived from an EMBL/GenBank/DDBJ whole genome shotgun (WGS) entry which is preliminary data.</text>
</comment>
<evidence type="ECO:0000313" key="3">
    <source>
        <dbReference type="Proteomes" id="UP001153954"/>
    </source>
</evidence>
<evidence type="ECO:0000259" key="1">
    <source>
        <dbReference type="Pfam" id="PF05699"/>
    </source>
</evidence>
<dbReference type="SUPFAM" id="SSF53098">
    <property type="entry name" value="Ribonuclease H-like"/>
    <property type="match status" value="1"/>
</dbReference>
<name>A0AAU9UI00_EUPED</name>
<dbReference type="InterPro" id="IPR008906">
    <property type="entry name" value="HATC_C_dom"/>
</dbReference>
<dbReference type="InterPro" id="IPR012337">
    <property type="entry name" value="RNaseH-like_sf"/>
</dbReference>
<organism evidence="2 3">
    <name type="scientific">Euphydryas editha</name>
    <name type="common">Edith's checkerspot</name>
    <dbReference type="NCBI Taxonomy" id="104508"/>
    <lineage>
        <taxon>Eukaryota</taxon>
        <taxon>Metazoa</taxon>
        <taxon>Ecdysozoa</taxon>
        <taxon>Arthropoda</taxon>
        <taxon>Hexapoda</taxon>
        <taxon>Insecta</taxon>
        <taxon>Pterygota</taxon>
        <taxon>Neoptera</taxon>
        <taxon>Endopterygota</taxon>
        <taxon>Lepidoptera</taxon>
        <taxon>Glossata</taxon>
        <taxon>Ditrysia</taxon>
        <taxon>Papilionoidea</taxon>
        <taxon>Nymphalidae</taxon>
        <taxon>Nymphalinae</taxon>
        <taxon>Euphydryas</taxon>
    </lineage>
</organism>
<dbReference type="Proteomes" id="UP001153954">
    <property type="component" value="Unassembled WGS sequence"/>
</dbReference>
<dbReference type="PANTHER" id="PTHR47611:SF3">
    <property type="entry name" value="HAT C-TERMINAL DIMERISATION DOMAIN-CONTAINING PROTEIN"/>
    <property type="match status" value="1"/>
</dbReference>
<protein>
    <recommendedName>
        <fullName evidence="1">HAT C-terminal dimerisation domain-containing protein</fullName>
    </recommendedName>
</protein>
<dbReference type="PANTHER" id="PTHR47611">
    <property type="entry name" value="HAT DIMERISATION DOMAIN, C-TERMINAL"/>
    <property type="match status" value="1"/>
</dbReference>
<sequence length="174" mass="20268">MHTVRSAIQKICFLNESKYRNTVQALYTKISSTKINIPKILIVAETLSAQCSAVIRDSGQRQESILWNEFDEEVKRHQTPSNALSSAIVEVNKYIEEPFLPRQQDPLVWWHQRKDVYPRLYQLVKTRLCILATSVPCERIFSKGGQIITERRSRLDTKIIEEIIFLSYNLNNTD</sequence>
<dbReference type="GO" id="GO:0046983">
    <property type="term" value="F:protein dimerization activity"/>
    <property type="evidence" value="ECO:0007669"/>
    <property type="project" value="InterPro"/>
</dbReference>
<dbReference type="AlphaFoldDB" id="A0AAU9UI00"/>
<dbReference type="EMBL" id="CAKOGL010000019">
    <property type="protein sequence ID" value="CAH2098399.1"/>
    <property type="molecule type" value="Genomic_DNA"/>
</dbReference>
<gene>
    <name evidence="2" type="ORF">EEDITHA_LOCUS13514</name>
</gene>
<feature type="domain" description="HAT C-terminal dimerisation" evidence="1">
    <location>
        <begin position="90"/>
        <end position="170"/>
    </location>
</feature>
<reference evidence="2" key="1">
    <citation type="submission" date="2022-03" db="EMBL/GenBank/DDBJ databases">
        <authorList>
            <person name="Tunstrom K."/>
        </authorList>
    </citation>
    <scope>NUCLEOTIDE SEQUENCE</scope>
</reference>
<evidence type="ECO:0000313" key="2">
    <source>
        <dbReference type="EMBL" id="CAH2098399.1"/>
    </source>
</evidence>